<proteinExistence type="predicted"/>
<sequence length="130" mass="14581">MAIRRSLRLGPKRTTTAAGGEEVVMKKQFSYPEGDSKADPFSEFTQLRRQPCEQQFGTIADLRHLLQMNRPNQFEVNSANPVTNALPTPLLLCKTRTPTLSSKDTNDQTNSHINKRVLKAHLVGHLNNVV</sequence>
<reference evidence="2" key="1">
    <citation type="submission" date="2022-11" db="UniProtKB">
        <authorList>
            <consortium name="WormBaseParasite"/>
        </authorList>
    </citation>
    <scope>IDENTIFICATION</scope>
</reference>
<name>A0A915E2Q5_9BILA</name>
<evidence type="ECO:0000313" key="2">
    <source>
        <dbReference type="WBParaSite" id="jg25222"/>
    </source>
</evidence>
<evidence type="ECO:0000313" key="1">
    <source>
        <dbReference type="Proteomes" id="UP000887574"/>
    </source>
</evidence>
<protein>
    <submittedName>
        <fullName evidence="2">Uncharacterized protein</fullName>
    </submittedName>
</protein>
<keyword evidence="1" id="KW-1185">Reference proteome</keyword>
<accession>A0A915E2Q5</accession>
<dbReference type="Proteomes" id="UP000887574">
    <property type="component" value="Unplaced"/>
</dbReference>
<organism evidence="1 2">
    <name type="scientific">Ditylenchus dipsaci</name>
    <dbReference type="NCBI Taxonomy" id="166011"/>
    <lineage>
        <taxon>Eukaryota</taxon>
        <taxon>Metazoa</taxon>
        <taxon>Ecdysozoa</taxon>
        <taxon>Nematoda</taxon>
        <taxon>Chromadorea</taxon>
        <taxon>Rhabditida</taxon>
        <taxon>Tylenchina</taxon>
        <taxon>Tylenchomorpha</taxon>
        <taxon>Sphaerularioidea</taxon>
        <taxon>Anguinidae</taxon>
        <taxon>Anguininae</taxon>
        <taxon>Ditylenchus</taxon>
    </lineage>
</organism>
<dbReference type="AlphaFoldDB" id="A0A915E2Q5"/>
<dbReference type="WBParaSite" id="jg25222">
    <property type="protein sequence ID" value="jg25222"/>
    <property type="gene ID" value="jg25222"/>
</dbReference>